<keyword evidence="2" id="KW-1185">Reference proteome</keyword>
<protein>
    <submittedName>
        <fullName evidence="1">Uncharacterized protein</fullName>
    </submittedName>
</protein>
<proteinExistence type="predicted"/>
<gene>
    <name evidence="1" type="ORF">E5288_WYG019854</name>
</gene>
<evidence type="ECO:0000313" key="1">
    <source>
        <dbReference type="EMBL" id="MXQ91671.1"/>
    </source>
</evidence>
<comment type="caution">
    <text evidence="1">The sequence shown here is derived from an EMBL/GenBank/DDBJ whole genome shotgun (WGS) entry which is preliminary data.</text>
</comment>
<accession>A0A6B0RRJ7</accession>
<evidence type="ECO:0000313" key="2">
    <source>
        <dbReference type="Proteomes" id="UP000322234"/>
    </source>
</evidence>
<name>A0A6B0RRJ7_9CETA</name>
<dbReference type="EMBL" id="VBQZ03000073">
    <property type="protein sequence ID" value="MXQ91671.1"/>
    <property type="molecule type" value="Genomic_DNA"/>
</dbReference>
<organism evidence="1 2">
    <name type="scientific">Bos mutus</name>
    <name type="common">wild yak</name>
    <dbReference type="NCBI Taxonomy" id="72004"/>
    <lineage>
        <taxon>Eukaryota</taxon>
        <taxon>Metazoa</taxon>
        <taxon>Chordata</taxon>
        <taxon>Craniata</taxon>
        <taxon>Vertebrata</taxon>
        <taxon>Euteleostomi</taxon>
        <taxon>Mammalia</taxon>
        <taxon>Eutheria</taxon>
        <taxon>Laurasiatheria</taxon>
        <taxon>Artiodactyla</taxon>
        <taxon>Ruminantia</taxon>
        <taxon>Pecora</taxon>
        <taxon>Bovidae</taxon>
        <taxon>Bovinae</taxon>
        <taxon>Bos</taxon>
    </lineage>
</organism>
<reference evidence="1" key="1">
    <citation type="submission" date="2019-10" db="EMBL/GenBank/DDBJ databases">
        <title>The sequence and de novo assembly of the wild yak genome.</title>
        <authorList>
            <person name="Liu Y."/>
        </authorList>
    </citation>
    <scope>NUCLEOTIDE SEQUENCE [LARGE SCALE GENOMIC DNA]</scope>
    <source>
        <strain evidence="1">WY2019</strain>
    </source>
</reference>
<dbReference type="AlphaFoldDB" id="A0A6B0RRJ7"/>
<sequence length="158" mass="17755">MKKNDSRKTKKNEDIIDNVQRAIRVGKNLLELGWCHDIGAQHVTRSGTFIVPGEQWVLLVERMQSGQCDSYSVLNNRGYGLSRVQRASASFTERELEAVCGKRKPEEGIISVCAPGKHVSTKIHGQTDDCIAHPMSVLSFDSNKNQMSLWQMLHLDFA</sequence>
<dbReference type="Proteomes" id="UP000322234">
    <property type="component" value="Unassembled WGS sequence"/>
</dbReference>